<feature type="compositionally biased region" description="Basic and acidic residues" evidence="1">
    <location>
        <begin position="114"/>
        <end position="126"/>
    </location>
</feature>
<reference evidence="2 3" key="1">
    <citation type="submission" date="2021-06" db="EMBL/GenBank/DDBJ databases">
        <authorList>
            <person name="Sun Q."/>
            <person name="Li D."/>
        </authorList>
    </citation>
    <scope>NUCLEOTIDE SEQUENCE [LARGE SCALE GENOMIC DNA]</scope>
    <source>
        <strain evidence="2 3">MSJ-1</strain>
    </source>
</reference>
<dbReference type="EMBL" id="JAHLQO010000004">
    <property type="protein sequence ID" value="MBU5669511.1"/>
    <property type="molecule type" value="Genomic_DNA"/>
</dbReference>
<comment type="caution">
    <text evidence="2">The sequence shown here is derived from an EMBL/GenBank/DDBJ whole genome shotgun (WGS) entry which is preliminary data.</text>
</comment>
<evidence type="ECO:0000313" key="2">
    <source>
        <dbReference type="EMBL" id="MBU5669511.1"/>
    </source>
</evidence>
<keyword evidence="3" id="KW-1185">Reference proteome</keyword>
<sequence length="133" mass="15454">MQEYLDIDKRQHTFNIKTTVFGKEVEGEFTCKYPSVLDSVKIQVLASRYLEGADNENIFDRAVVQAFKLASLDVLLVKKPDWYDIDNLDRFETIDDIYREVDNFTATFRNEMYKSEDTRDSSKSGDSEVVEGE</sequence>
<name>A0ABS6FJT0_9FIRM</name>
<gene>
    <name evidence="2" type="ORF">KQI68_06620</name>
</gene>
<evidence type="ECO:0008006" key="4">
    <source>
        <dbReference type="Google" id="ProtNLM"/>
    </source>
</evidence>
<dbReference type="RefSeq" id="WP_216549342.1">
    <property type="nucleotide sequence ID" value="NZ_JAHLQO010000004.1"/>
</dbReference>
<protein>
    <recommendedName>
        <fullName evidence="4">Phage protein</fullName>
    </recommendedName>
</protein>
<proteinExistence type="predicted"/>
<evidence type="ECO:0000256" key="1">
    <source>
        <dbReference type="SAM" id="MobiDB-lite"/>
    </source>
</evidence>
<accession>A0ABS6FJT0</accession>
<dbReference type="Proteomes" id="UP000783742">
    <property type="component" value="Unassembled WGS sequence"/>
</dbReference>
<organism evidence="2 3">
    <name type="scientific">Peptoniphilus ovalis</name>
    <dbReference type="NCBI Taxonomy" id="2841503"/>
    <lineage>
        <taxon>Bacteria</taxon>
        <taxon>Bacillati</taxon>
        <taxon>Bacillota</taxon>
        <taxon>Tissierellia</taxon>
        <taxon>Tissierellales</taxon>
        <taxon>Peptoniphilaceae</taxon>
        <taxon>Peptoniphilus</taxon>
    </lineage>
</organism>
<evidence type="ECO:0000313" key="3">
    <source>
        <dbReference type="Proteomes" id="UP000783742"/>
    </source>
</evidence>
<feature type="region of interest" description="Disordered" evidence="1">
    <location>
        <begin position="114"/>
        <end position="133"/>
    </location>
</feature>